<organism evidence="9 10">
    <name type="scientific">Brevibacillus centrosporus</name>
    <dbReference type="NCBI Taxonomy" id="54910"/>
    <lineage>
        <taxon>Bacteria</taxon>
        <taxon>Bacillati</taxon>
        <taxon>Bacillota</taxon>
        <taxon>Bacilli</taxon>
        <taxon>Bacillales</taxon>
        <taxon>Paenibacillaceae</taxon>
        <taxon>Brevibacillus</taxon>
    </lineage>
</organism>
<feature type="signal peptide" evidence="8">
    <location>
        <begin position="1"/>
        <end position="20"/>
    </location>
</feature>
<evidence type="ECO:0000256" key="6">
    <source>
        <dbReference type="PIRNR" id="PIRNR002854"/>
    </source>
</evidence>
<evidence type="ECO:0000256" key="2">
    <source>
        <dbReference type="ARBA" id="ARBA00022729"/>
    </source>
</evidence>
<keyword evidence="3" id="KW-0472">Membrane</keyword>
<dbReference type="GO" id="GO:0016020">
    <property type="term" value="C:membrane"/>
    <property type="evidence" value="ECO:0007669"/>
    <property type="project" value="UniProtKB-SubCell"/>
</dbReference>
<evidence type="ECO:0000256" key="1">
    <source>
        <dbReference type="ARBA" id="ARBA00004635"/>
    </source>
</evidence>
<keyword evidence="10" id="KW-1185">Reference proteome</keyword>
<dbReference type="NCBIfam" id="TIGR00363">
    <property type="entry name" value="MetQ/NlpA family lipoprotein"/>
    <property type="match status" value="1"/>
</dbReference>
<feature type="chain" id="PRO_5038419456" description="Lipoprotein" evidence="8">
    <location>
        <begin position="21"/>
        <end position="276"/>
    </location>
</feature>
<dbReference type="InterPro" id="IPR004872">
    <property type="entry name" value="Lipoprotein_NlpA"/>
</dbReference>
<name>A0A1I3YLI8_9BACL</name>
<dbReference type="Proteomes" id="UP000198915">
    <property type="component" value="Unassembled WGS sequence"/>
</dbReference>
<protein>
    <recommendedName>
        <fullName evidence="6">Lipoprotein</fullName>
    </recommendedName>
</protein>
<dbReference type="PROSITE" id="PS51257">
    <property type="entry name" value="PROKAR_LIPOPROTEIN"/>
    <property type="match status" value="1"/>
</dbReference>
<evidence type="ECO:0000256" key="7">
    <source>
        <dbReference type="PIRSR" id="PIRSR002854-1"/>
    </source>
</evidence>
<dbReference type="PANTHER" id="PTHR30429:SF1">
    <property type="entry name" value="D-METHIONINE-BINDING LIPOPROTEIN METQ-RELATED"/>
    <property type="match status" value="1"/>
</dbReference>
<feature type="lipid moiety-binding region" description="S-diacylglycerol cysteine" evidence="7">
    <location>
        <position position="21"/>
    </location>
</feature>
<gene>
    <name evidence="9" type="ORF">SAMN05518846_111178</name>
</gene>
<accession>A0A1I3YLI8</accession>
<comment type="subcellular location">
    <subcellularLocation>
        <location evidence="1">Membrane</location>
        <topology evidence="1">Lipid-anchor</topology>
    </subcellularLocation>
</comment>
<dbReference type="SUPFAM" id="SSF53850">
    <property type="entry name" value="Periplasmic binding protein-like II"/>
    <property type="match status" value="1"/>
</dbReference>
<dbReference type="EMBL" id="FORT01000011">
    <property type="protein sequence ID" value="SFK32141.1"/>
    <property type="molecule type" value="Genomic_DNA"/>
</dbReference>
<keyword evidence="2 8" id="KW-0732">Signal</keyword>
<dbReference type="Pfam" id="PF03180">
    <property type="entry name" value="Lipoprotein_9"/>
    <property type="match status" value="1"/>
</dbReference>
<dbReference type="RefSeq" id="WP_092271908.1">
    <property type="nucleotide sequence ID" value="NZ_BJOE01000005.1"/>
</dbReference>
<sequence length="276" mass="29977">MKKTGILLSTLLLAASLLTACGAKQEAAPAANGAAAEQTKVKVGVTAGPHEEILNKVKEVAKAQGLEVEVVVFNDYVQPNQALDKGNLDANSFQTIPFLDKFNEDHKTKIVEVAKGVTFPMGLYSTKHKKVEEIPEGGVVGIQNDPTNRARALLLYQAAGLIKLKDGVGNKATPLDIVENPKKLEFKELEAAFLARSLNNVEAASINTNFAMEAGYNPKKDSIFSETSDSPYVNIIAAKEENKDNPAIKKLAEIYRSEELKKFIDEHFQGAVLPSW</sequence>
<keyword evidence="4" id="KW-0564">Palmitate</keyword>
<evidence type="ECO:0000313" key="9">
    <source>
        <dbReference type="EMBL" id="SFK32141.1"/>
    </source>
</evidence>
<keyword evidence="5 6" id="KW-0449">Lipoprotein</keyword>
<evidence type="ECO:0000256" key="3">
    <source>
        <dbReference type="ARBA" id="ARBA00023136"/>
    </source>
</evidence>
<evidence type="ECO:0000313" key="10">
    <source>
        <dbReference type="Proteomes" id="UP000198915"/>
    </source>
</evidence>
<dbReference type="STRING" id="1884381.SAMN05518846_111178"/>
<proteinExistence type="inferred from homology"/>
<dbReference type="PANTHER" id="PTHR30429">
    <property type="entry name" value="D-METHIONINE-BINDING LIPOPROTEIN METQ"/>
    <property type="match status" value="1"/>
</dbReference>
<comment type="similarity">
    <text evidence="6">Belongs to the nlpA lipoprotein family.</text>
</comment>
<evidence type="ECO:0000256" key="5">
    <source>
        <dbReference type="ARBA" id="ARBA00023288"/>
    </source>
</evidence>
<reference evidence="10" key="1">
    <citation type="submission" date="2016-10" db="EMBL/GenBank/DDBJ databases">
        <authorList>
            <person name="Varghese N."/>
            <person name="Submissions S."/>
        </authorList>
    </citation>
    <scope>NUCLEOTIDE SEQUENCE [LARGE SCALE GENOMIC DNA]</scope>
    <source>
        <strain evidence="10">OK042</strain>
    </source>
</reference>
<evidence type="ECO:0000256" key="8">
    <source>
        <dbReference type="SAM" id="SignalP"/>
    </source>
</evidence>
<dbReference type="PIRSF" id="PIRSF002854">
    <property type="entry name" value="MetQ"/>
    <property type="match status" value="1"/>
</dbReference>
<evidence type="ECO:0000256" key="4">
    <source>
        <dbReference type="ARBA" id="ARBA00023139"/>
    </source>
</evidence>
<dbReference type="Gene3D" id="3.40.190.10">
    <property type="entry name" value="Periplasmic binding protein-like II"/>
    <property type="match status" value="2"/>
</dbReference>
<dbReference type="AlphaFoldDB" id="A0A1I3YLI8"/>